<evidence type="ECO:0008006" key="6">
    <source>
        <dbReference type="Google" id="ProtNLM"/>
    </source>
</evidence>
<dbReference type="EMBL" id="CALNXJ010000014">
    <property type="protein sequence ID" value="CAH3113842.1"/>
    <property type="molecule type" value="Genomic_DNA"/>
</dbReference>
<gene>
    <name evidence="4" type="ORF">PMEA_00005791</name>
</gene>
<sequence length="151" mass="17387">MKTMYLWYQLSVVLSALSCVRLVLAYATQVLMRNRTSDDQWEDIRCYYCESRVSFKECDESMKLVQCDGKFGFDRCIKTYIKASKYTQETYLRGCLSASACEAPSCKARGNDTCEVYCCEEDYCNKSTTRMVSGTMLFIFSMLNVLMGQMS</sequence>
<dbReference type="PANTHER" id="PTHR10036:SF3">
    <property type="entry name" value="PROTEIN SLEEPLESS-RELATED"/>
    <property type="match status" value="1"/>
</dbReference>
<dbReference type="AlphaFoldDB" id="A0AAU9WI96"/>
<keyword evidence="5" id="KW-1185">Reference proteome</keyword>
<evidence type="ECO:0000256" key="3">
    <source>
        <dbReference type="SAM" id="SignalP"/>
    </source>
</evidence>
<dbReference type="PROSITE" id="PS51257">
    <property type="entry name" value="PROKAR_LIPOPROTEIN"/>
    <property type="match status" value="1"/>
</dbReference>
<evidence type="ECO:0000256" key="2">
    <source>
        <dbReference type="ARBA" id="ARBA00023157"/>
    </source>
</evidence>
<reference evidence="4 5" key="1">
    <citation type="submission" date="2022-05" db="EMBL/GenBank/DDBJ databases">
        <authorList>
            <consortium name="Genoscope - CEA"/>
            <person name="William W."/>
        </authorList>
    </citation>
    <scope>NUCLEOTIDE SEQUENCE [LARGE SCALE GENOMIC DNA]</scope>
</reference>
<comment type="caution">
    <text evidence="4">The sequence shown here is derived from an EMBL/GenBank/DDBJ whole genome shotgun (WGS) entry which is preliminary data.</text>
</comment>
<keyword evidence="1 3" id="KW-0732">Signal</keyword>
<evidence type="ECO:0000313" key="4">
    <source>
        <dbReference type="EMBL" id="CAH3113842.1"/>
    </source>
</evidence>
<evidence type="ECO:0000313" key="5">
    <source>
        <dbReference type="Proteomes" id="UP001159428"/>
    </source>
</evidence>
<feature type="signal peptide" evidence="3">
    <location>
        <begin position="1"/>
        <end position="25"/>
    </location>
</feature>
<evidence type="ECO:0000256" key="1">
    <source>
        <dbReference type="ARBA" id="ARBA00022729"/>
    </source>
</evidence>
<dbReference type="Proteomes" id="UP001159428">
    <property type="component" value="Unassembled WGS sequence"/>
</dbReference>
<dbReference type="CDD" id="cd00117">
    <property type="entry name" value="TFP"/>
    <property type="match status" value="1"/>
</dbReference>
<organism evidence="4 5">
    <name type="scientific">Pocillopora meandrina</name>
    <dbReference type="NCBI Taxonomy" id="46732"/>
    <lineage>
        <taxon>Eukaryota</taxon>
        <taxon>Metazoa</taxon>
        <taxon>Cnidaria</taxon>
        <taxon>Anthozoa</taxon>
        <taxon>Hexacorallia</taxon>
        <taxon>Scleractinia</taxon>
        <taxon>Astrocoeniina</taxon>
        <taxon>Pocilloporidae</taxon>
        <taxon>Pocillopora</taxon>
    </lineage>
</organism>
<name>A0AAU9WI96_9CNID</name>
<dbReference type="SUPFAM" id="SSF57302">
    <property type="entry name" value="Snake toxin-like"/>
    <property type="match status" value="1"/>
</dbReference>
<feature type="chain" id="PRO_5043987056" description="UPAR/Ly6 domain-containing protein" evidence="3">
    <location>
        <begin position="26"/>
        <end position="151"/>
    </location>
</feature>
<keyword evidence="2" id="KW-1015">Disulfide bond</keyword>
<protein>
    <recommendedName>
        <fullName evidence="6">UPAR/Ly6 domain-containing protein</fullName>
    </recommendedName>
</protein>
<accession>A0AAU9WI96</accession>
<dbReference type="PANTHER" id="PTHR10036">
    <property type="entry name" value="CD59 GLYCOPROTEIN"/>
    <property type="match status" value="1"/>
</dbReference>
<dbReference type="InterPro" id="IPR045860">
    <property type="entry name" value="Snake_toxin-like_sf"/>
</dbReference>
<dbReference type="Gene3D" id="2.10.60.10">
    <property type="entry name" value="CD59"/>
    <property type="match status" value="1"/>
</dbReference>
<proteinExistence type="predicted"/>